<sequence>MAPRSPRSESKDVGPTGPYELPPEVIAALATLLRYAGGLMRVAIEASPSGNGGGFYDAKTAPMGRTAFLRLAREGAFKATKVGRKVLARKDEVDAWIESRATIAPHRSTREAPPSDGYGDALALHEANRAAGHHLPLRRSQRAGKARR</sequence>
<dbReference type="RefSeq" id="WP_271918473.1">
    <property type="nucleotide sequence ID" value="NZ_JAQNDO010000001.1"/>
</dbReference>
<evidence type="ECO:0000313" key="3">
    <source>
        <dbReference type="Proteomes" id="UP001221411"/>
    </source>
</evidence>
<keyword evidence="3" id="KW-1185">Reference proteome</keyword>
<reference evidence="2 3" key="1">
    <citation type="submission" date="2022-11" db="EMBL/GenBank/DDBJ databases">
        <title>Minimal conservation of predation-associated metabolite biosynthetic gene clusters underscores biosynthetic potential of Myxococcota including descriptions for ten novel species: Archangium lansinium sp. nov., Myxococcus landrumus sp. nov., Nannocystis bai.</title>
        <authorList>
            <person name="Ahearne A."/>
            <person name="Stevens C."/>
            <person name="Dowd S."/>
        </authorList>
    </citation>
    <scope>NUCLEOTIDE SEQUENCE [LARGE SCALE GENOMIC DNA]</scope>
    <source>
        <strain evidence="2 3">RJM3</strain>
    </source>
</reference>
<gene>
    <name evidence="2" type="ORF">POL67_17295</name>
</gene>
<proteinExistence type="predicted"/>
<organism evidence="2 3">
    <name type="scientific">Polyangium mundeleinium</name>
    <dbReference type="NCBI Taxonomy" id="2995306"/>
    <lineage>
        <taxon>Bacteria</taxon>
        <taxon>Pseudomonadati</taxon>
        <taxon>Myxococcota</taxon>
        <taxon>Polyangia</taxon>
        <taxon>Polyangiales</taxon>
        <taxon>Polyangiaceae</taxon>
        <taxon>Polyangium</taxon>
    </lineage>
</organism>
<accession>A0ABT5ENT1</accession>
<comment type="caution">
    <text evidence="2">The sequence shown here is derived from an EMBL/GenBank/DDBJ whole genome shotgun (WGS) entry which is preliminary data.</text>
</comment>
<evidence type="ECO:0000313" key="2">
    <source>
        <dbReference type="EMBL" id="MDC0743109.1"/>
    </source>
</evidence>
<dbReference type="EMBL" id="JAQNDO010000001">
    <property type="protein sequence ID" value="MDC0743109.1"/>
    <property type="molecule type" value="Genomic_DNA"/>
</dbReference>
<feature type="compositionally biased region" description="Basic residues" evidence="1">
    <location>
        <begin position="131"/>
        <end position="148"/>
    </location>
</feature>
<protein>
    <recommendedName>
        <fullName evidence="4">DNA-binding protein</fullName>
    </recommendedName>
</protein>
<evidence type="ECO:0000256" key="1">
    <source>
        <dbReference type="SAM" id="MobiDB-lite"/>
    </source>
</evidence>
<dbReference type="Proteomes" id="UP001221411">
    <property type="component" value="Unassembled WGS sequence"/>
</dbReference>
<feature type="compositionally biased region" description="Basic and acidic residues" evidence="1">
    <location>
        <begin position="1"/>
        <end position="12"/>
    </location>
</feature>
<feature type="region of interest" description="Disordered" evidence="1">
    <location>
        <begin position="1"/>
        <end position="20"/>
    </location>
</feature>
<feature type="region of interest" description="Disordered" evidence="1">
    <location>
        <begin position="129"/>
        <end position="148"/>
    </location>
</feature>
<name>A0ABT5ENT1_9BACT</name>
<evidence type="ECO:0008006" key="4">
    <source>
        <dbReference type="Google" id="ProtNLM"/>
    </source>
</evidence>